<name>A0A017HJ72_9RHOB</name>
<evidence type="ECO:0000313" key="3">
    <source>
        <dbReference type="Proteomes" id="UP000019666"/>
    </source>
</evidence>
<dbReference type="AlphaFoldDB" id="A0A017HJ72"/>
<evidence type="ECO:0000256" key="1">
    <source>
        <dbReference type="SAM" id="MobiDB-lite"/>
    </source>
</evidence>
<sequence>MRFSALAGTVSVRSHAALSRATSVLGAAISACSARECARGRLCQILHPALEHALIGIQVTAGLRDRHAALVHQLHRLELELGAELPPHRHPPAPRSRSCRRVRETGSRQGSTSIDYELDAVIYDEAVTQELETAFLCGQDDCGNSR</sequence>
<dbReference type="STRING" id="442562.Rumeso_04255"/>
<dbReference type="Proteomes" id="UP000019666">
    <property type="component" value="Unassembled WGS sequence"/>
</dbReference>
<comment type="caution">
    <text evidence="2">The sequence shown here is derived from an EMBL/GenBank/DDBJ whole genome shotgun (WGS) entry which is preliminary data.</text>
</comment>
<protein>
    <submittedName>
        <fullName evidence="2">Uncharacterized protein</fullName>
    </submittedName>
</protein>
<organism evidence="2 3">
    <name type="scientific">Rubellimicrobium mesophilum DSM 19309</name>
    <dbReference type="NCBI Taxonomy" id="442562"/>
    <lineage>
        <taxon>Bacteria</taxon>
        <taxon>Pseudomonadati</taxon>
        <taxon>Pseudomonadota</taxon>
        <taxon>Alphaproteobacteria</taxon>
        <taxon>Rhodobacterales</taxon>
        <taxon>Roseobacteraceae</taxon>
        <taxon>Rubellimicrobium</taxon>
    </lineage>
</organism>
<dbReference type="HOGENOM" id="CLU_1776042_0_0_5"/>
<feature type="compositionally biased region" description="Basic residues" evidence="1">
    <location>
        <begin position="88"/>
        <end position="100"/>
    </location>
</feature>
<feature type="region of interest" description="Disordered" evidence="1">
    <location>
        <begin position="83"/>
        <end position="111"/>
    </location>
</feature>
<keyword evidence="3" id="KW-1185">Reference proteome</keyword>
<evidence type="ECO:0000313" key="2">
    <source>
        <dbReference type="EMBL" id="EYD74198.1"/>
    </source>
</evidence>
<gene>
    <name evidence="2" type="ORF">Rumeso_04255</name>
</gene>
<accession>A0A017HJ72</accession>
<reference evidence="2 3" key="1">
    <citation type="submission" date="2013-02" db="EMBL/GenBank/DDBJ databases">
        <authorList>
            <person name="Fiebig A."/>
            <person name="Goeker M."/>
            <person name="Klenk H.-P.P."/>
        </authorList>
    </citation>
    <scope>NUCLEOTIDE SEQUENCE [LARGE SCALE GENOMIC DNA]</scope>
    <source>
        <strain evidence="2 3">DSM 19309</strain>
    </source>
</reference>
<proteinExistence type="predicted"/>
<dbReference type="EMBL" id="AOSK01000120">
    <property type="protein sequence ID" value="EYD74198.1"/>
    <property type="molecule type" value="Genomic_DNA"/>
</dbReference>
<dbReference type="PROSITE" id="PS51257">
    <property type="entry name" value="PROKAR_LIPOPROTEIN"/>
    <property type="match status" value="1"/>
</dbReference>